<dbReference type="InterPro" id="IPR013216">
    <property type="entry name" value="Methyltransf_11"/>
</dbReference>
<keyword evidence="3" id="KW-1185">Reference proteome</keyword>
<sequence>MKNQSYNYDEQGQNYSGYRRTDPRIEEYVYNALGSAKSVLNVGAGTGSYEPKDRYVVAVEPSSVMRSQRQHAERVPAVIATAESLPFDDDSFDASMAMVTVHHWSDLRKGLQELRRVTKDQVLILTFDPEAIGGYWNTDYFPELIEVERARFPTIDYIRKSLGGKSEVQEIPLPFDCVDGFQEAFYGRPEAFLKKEVRLSQSVWGVLPEGMEEKLIQRLADDLKSGAWDEKHGHYRQKPTFIGSLRLIIARP</sequence>
<feature type="domain" description="Methyltransferase type 11" evidence="1">
    <location>
        <begin position="40"/>
        <end position="121"/>
    </location>
</feature>
<accession>A0ABW4HQU5</accession>
<dbReference type="Pfam" id="PF08241">
    <property type="entry name" value="Methyltransf_11"/>
    <property type="match status" value="1"/>
</dbReference>
<gene>
    <name evidence="2" type="ORF">ACFSBH_07240</name>
</gene>
<dbReference type="RefSeq" id="WP_379596808.1">
    <property type="nucleotide sequence ID" value="NZ_JBHUDE010000035.1"/>
</dbReference>
<keyword evidence="2" id="KW-0489">Methyltransferase</keyword>
<reference evidence="3" key="1">
    <citation type="journal article" date="2019" name="Int. J. Syst. Evol. Microbiol.">
        <title>The Global Catalogue of Microorganisms (GCM) 10K type strain sequencing project: providing services to taxonomists for standard genome sequencing and annotation.</title>
        <authorList>
            <consortium name="The Broad Institute Genomics Platform"/>
            <consortium name="The Broad Institute Genome Sequencing Center for Infectious Disease"/>
            <person name="Wu L."/>
            <person name="Ma J."/>
        </authorList>
    </citation>
    <scope>NUCLEOTIDE SEQUENCE [LARGE SCALE GENOMIC DNA]</scope>
    <source>
        <strain evidence="3">CGMCC 1.12376</strain>
    </source>
</reference>
<keyword evidence="2" id="KW-0808">Transferase</keyword>
<dbReference type="EC" id="2.1.1.-" evidence="2"/>
<dbReference type="Proteomes" id="UP001597221">
    <property type="component" value="Unassembled WGS sequence"/>
</dbReference>
<comment type="caution">
    <text evidence="2">The sequence shown here is derived from an EMBL/GenBank/DDBJ whole genome shotgun (WGS) entry which is preliminary data.</text>
</comment>
<dbReference type="PANTHER" id="PTHR43591:SF24">
    <property type="entry name" value="2-METHOXY-6-POLYPRENYL-1,4-BENZOQUINOL METHYLASE, MITOCHONDRIAL"/>
    <property type="match status" value="1"/>
</dbReference>
<evidence type="ECO:0000313" key="2">
    <source>
        <dbReference type="EMBL" id="MFD1607442.1"/>
    </source>
</evidence>
<evidence type="ECO:0000313" key="3">
    <source>
        <dbReference type="Proteomes" id="UP001597221"/>
    </source>
</evidence>
<organism evidence="2 3">
    <name type="scientific">Oceanobacillus luteolus</name>
    <dbReference type="NCBI Taxonomy" id="1274358"/>
    <lineage>
        <taxon>Bacteria</taxon>
        <taxon>Bacillati</taxon>
        <taxon>Bacillota</taxon>
        <taxon>Bacilli</taxon>
        <taxon>Bacillales</taxon>
        <taxon>Bacillaceae</taxon>
        <taxon>Oceanobacillus</taxon>
    </lineage>
</organism>
<dbReference type="PANTHER" id="PTHR43591">
    <property type="entry name" value="METHYLTRANSFERASE"/>
    <property type="match status" value="1"/>
</dbReference>
<protein>
    <submittedName>
        <fullName evidence="2">Class I SAM-dependent methyltransferase</fullName>
        <ecNumber evidence="2">2.1.1.-</ecNumber>
    </submittedName>
</protein>
<dbReference type="GO" id="GO:0008168">
    <property type="term" value="F:methyltransferase activity"/>
    <property type="evidence" value="ECO:0007669"/>
    <property type="project" value="UniProtKB-KW"/>
</dbReference>
<evidence type="ECO:0000259" key="1">
    <source>
        <dbReference type="Pfam" id="PF08241"/>
    </source>
</evidence>
<proteinExistence type="predicted"/>
<dbReference type="Gene3D" id="3.40.50.150">
    <property type="entry name" value="Vaccinia Virus protein VP39"/>
    <property type="match status" value="1"/>
</dbReference>
<dbReference type="GO" id="GO:0032259">
    <property type="term" value="P:methylation"/>
    <property type="evidence" value="ECO:0007669"/>
    <property type="project" value="UniProtKB-KW"/>
</dbReference>
<dbReference type="SUPFAM" id="SSF53335">
    <property type="entry name" value="S-adenosyl-L-methionine-dependent methyltransferases"/>
    <property type="match status" value="1"/>
</dbReference>
<dbReference type="InterPro" id="IPR029063">
    <property type="entry name" value="SAM-dependent_MTases_sf"/>
</dbReference>
<dbReference type="EMBL" id="JBHUDE010000035">
    <property type="protein sequence ID" value="MFD1607442.1"/>
    <property type="molecule type" value="Genomic_DNA"/>
</dbReference>
<name>A0ABW4HQU5_9BACI</name>